<proteinExistence type="predicted"/>
<dbReference type="RefSeq" id="WP_188821576.1">
    <property type="nucleotide sequence ID" value="NZ_BMLK01000018.1"/>
</dbReference>
<evidence type="ECO:0000259" key="1">
    <source>
        <dbReference type="Pfam" id="PF13577"/>
    </source>
</evidence>
<name>A0ABQ2JXN0_9SPHN</name>
<comment type="caution">
    <text evidence="2">The sequence shown here is derived from an EMBL/GenBank/DDBJ whole genome shotgun (WGS) entry which is preliminary data.</text>
</comment>
<dbReference type="Proteomes" id="UP000605099">
    <property type="component" value="Unassembled WGS sequence"/>
</dbReference>
<gene>
    <name evidence="2" type="ORF">GCM10011349_34590</name>
</gene>
<dbReference type="InterPro" id="IPR032710">
    <property type="entry name" value="NTF2-like_dom_sf"/>
</dbReference>
<protein>
    <recommendedName>
        <fullName evidence="1">SnoaL-like domain-containing protein</fullName>
    </recommendedName>
</protein>
<evidence type="ECO:0000313" key="3">
    <source>
        <dbReference type="Proteomes" id="UP000605099"/>
    </source>
</evidence>
<dbReference type="InterPro" id="IPR037401">
    <property type="entry name" value="SnoaL-like"/>
</dbReference>
<dbReference type="EMBL" id="BMLK01000018">
    <property type="protein sequence ID" value="GGN56712.1"/>
    <property type="molecule type" value="Genomic_DNA"/>
</dbReference>
<evidence type="ECO:0000313" key="2">
    <source>
        <dbReference type="EMBL" id="GGN56712.1"/>
    </source>
</evidence>
<organism evidence="2 3">
    <name type="scientific">Novosphingobium indicum</name>
    <dbReference type="NCBI Taxonomy" id="462949"/>
    <lineage>
        <taxon>Bacteria</taxon>
        <taxon>Pseudomonadati</taxon>
        <taxon>Pseudomonadota</taxon>
        <taxon>Alphaproteobacteria</taxon>
        <taxon>Sphingomonadales</taxon>
        <taxon>Sphingomonadaceae</taxon>
        <taxon>Novosphingobium</taxon>
    </lineage>
</organism>
<accession>A0ABQ2JXN0</accession>
<dbReference type="SUPFAM" id="SSF54427">
    <property type="entry name" value="NTF2-like"/>
    <property type="match status" value="1"/>
</dbReference>
<sequence>MAFTGPVEDRLAIRELYGTYGDSSWRGDREQWVSCFTEDGRWTSHLFDAAGHEALLQTWDGLWKDWEAVAFLGEIGAMEITGDTARVRSYAREVVLMKNGSHFKLCGHYADSLRKVGGEWKFAHRAYTQTIGEFDALVMD</sequence>
<dbReference type="Pfam" id="PF13577">
    <property type="entry name" value="SnoaL_4"/>
    <property type="match status" value="1"/>
</dbReference>
<keyword evidence="3" id="KW-1185">Reference proteome</keyword>
<feature type="domain" description="SnoaL-like" evidence="1">
    <location>
        <begin position="7"/>
        <end position="125"/>
    </location>
</feature>
<dbReference type="Gene3D" id="3.10.450.50">
    <property type="match status" value="1"/>
</dbReference>
<reference evidence="3" key="1">
    <citation type="journal article" date="2019" name="Int. J. Syst. Evol. Microbiol.">
        <title>The Global Catalogue of Microorganisms (GCM) 10K type strain sequencing project: providing services to taxonomists for standard genome sequencing and annotation.</title>
        <authorList>
            <consortium name="The Broad Institute Genomics Platform"/>
            <consortium name="The Broad Institute Genome Sequencing Center for Infectious Disease"/>
            <person name="Wu L."/>
            <person name="Ma J."/>
        </authorList>
    </citation>
    <scope>NUCLEOTIDE SEQUENCE [LARGE SCALE GENOMIC DNA]</scope>
    <source>
        <strain evidence="3">CGMCC 1.6784</strain>
    </source>
</reference>